<gene>
    <name evidence="1" type="ORF">Tci_639369</name>
</gene>
<dbReference type="PANTHER" id="PTHR31115:SF2">
    <property type="entry name" value="OS05G0107300 PROTEIN"/>
    <property type="match status" value="1"/>
</dbReference>
<dbReference type="GO" id="GO:0032259">
    <property type="term" value="P:methylation"/>
    <property type="evidence" value="ECO:0007669"/>
    <property type="project" value="UniProtKB-KW"/>
</dbReference>
<dbReference type="PANTHER" id="PTHR31115">
    <property type="entry name" value="OS05G0107300 PROTEIN"/>
    <property type="match status" value="1"/>
</dbReference>
<name>A0A699K270_TANCI</name>
<dbReference type="GO" id="GO:0008168">
    <property type="term" value="F:methyltransferase activity"/>
    <property type="evidence" value="ECO:0007669"/>
    <property type="project" value="UniProtKB-KW"/>
</dbReference>
<organism evidence="1">
    <name type="scientific">Tanacetum cinerariifolium</name>
    <name type="common">Dalmatian daisy</name>
    <name type="synonym">Chrysanthemum cinerariifolium</name>
    <dbReference type="NCBI Taxonomy" id="118510"/>
    <lineage>
        <taxon>Eukaryota</taxon>
        <taxon>Viridiplantae</taxon>
        <taxon>Streptophyta</taxon>
        <taxon>Embryophyta</taxon>
        <taxon>Tracheophyta</taxon>
        <taxon>Spermatophyta</taxon>
        <taxon>Magnoliopsida</taxon>
        <taxon>eudicotyledons</taxon>
        <taxon>Gunneridae</taxon>
        <taxon>Pentapetalae</taxon>
        <taxon>asterids</taxon>
        <taxon>campanulids</taxon>
        <taxon>Asterales</taxon>
        <taxon>Asteraceae</taxon>
        <taxon>Asteroideae</taxon>
        <taxon>Anthemideae</taxon>
        <taxon>Anthemidinae</taxon>
        <taxon>Tanacetum</taxon>
    </lineage>
</organism>
<keyword evidence="1" id="KW-0489">Methyltransferase</keyword>
<comment type="caution">
    <text evidence="1">The sequence shown here is derived from an EMBL/GenBank/DDBJ whole genome shotgun (WGS) entry which is preliminary data.</text>
</comment>
<feature type="non-terminal residue" evidence="1">
    <location>
        <position position="1"/>
    </location>
</feature>
<proteinExistence type="predicted"/>
<reference evidence="1" key="1">
    <citation type="journal article" date="2019" name="Sci. Rep.">
        <title>Draft genome of Tanacetum cinerariifolium, the natural source of mosquito coil.</title>
        <authorList>
            <person name="Yamashiro T."/>
            <person name="Shiraishi A."/>
            <person name="Satake H."/>
            <person name="Nakayama K."/>
        </authorList>
    </citation>
    <scope>NUCLEOTIDE SEQUENCE</scope>
</reference>
<protein>
    <submittedName>
        <fullName evidence="1">Ribosomal RNA large subunit methyltransferase E</fullName>
    </submittedName>
</protein>
<accession>A0A699K270</accession>
<dbReference type="EMBL" id="BKCJ010466514">
    <property type="protein sequence ID" value="GFA67397.1"/>
    <property type="molecule type" value="Genomic_DNA"/>
</dbReference>
<dbReference type="AlphaFoldDB" id="A0A699K270"/>
<sequence length="83" mass="9488">LYGNGLRRQPVTLAKDREVLKDSGLESDMLEDKIQRFLAGGERWDKKMKRKCSVGTVFTRLVDSNGDPKRAVQSKADRVVFEF</sequence>
<evidence type="ECO:0000313" key="1">
    <source>
        <dbReference type="EMBL" id="GFA67397.1"/>
    </source>
</evidence>
<keyword evidence="1" id="KW-0808">Transferase</keyword>